<keyword evidence="1" id="KW-0812">Transmembrane</keyword>
<feature type="transmembrane region" description="Helical" evidence="1">
    <location>
        <begin position="32"/>
        <end position="54"/>
    </location>
</feature>
<keyword evidence="3" id="KW-1185">Reference proteome</keyword>
<sequence>MKPASTCAGHPVGDIVDRLDALSAEPVLSLRMLLRVFGTASFVPALMIPAILVVSPLSGIPFFSSICGLTIALVALQMLFRRTHLWLPAVLMERQVTGRQLSRAMGGIRRLAGWIDAHTSPRLAILADPPGIAVPQALAVLSGSAMPFLELMPFSSSILGLAVLLYSVSFLARDGLYVIAGAATTGVALGVPLFVWSRIFG</sequence>
<feature type="transmembrane region" description="Helical" evidence="1">
    <location>
        <begin position="60"/>
        <end position="80"/>
    </location>
</feature>
<reference evidence="2 3" key="1">
    <citation type="submission" date="2017-03" db="EMBL/GenBank/DDBJ databases">
        <authorList>
            <person name="Afonso C.L."/>
            <person name="Miller P.J."/>
            <person name="Scott M.A."/>
            <person name="Spackman E."/>
            <person name="Goraichik I."/>
            <person name="Dimitrov K.M."/>
            <person name="Suarez D.L."/>
            <person name="Swayne D.E."/>
        </authorList>
    </citation>
    <scope>NUCLEOTIDE SEQUENCE [LARGE SCALE GENOMIC DNA]</scope>
    <source>
        <strain evidence="2 3">CECT 7023</strain>
    </source>
</reference>
<feature type="transmembrane region" description="Helical" evidence="1">
    <location>
        <begin position="151"/>
        <end position="170"/>
    </location>
</feature>
<dbReference type="InterPro" id="IPR010331">
    <property type="entry name" value="ExoD"/>
</dbReference>
<dbReference type="Proteomes" id="UP000193900">
    <property type="component" value="Unassembled WGS sequence"/>
</dbReference>
<name>A0A1Y5RP74_9RHOB</name>
<keyword evidence="1" id="KW-0472">Membrane</keyword>
<protein>
    <submittedName>
        <fullName evidence="2">Exopolysaccharide synthesis, ExoD</fullName>
    </submittedName>
</protein>
<dbReference type="Pfam" id="PF06055">
    <property type="entry name" value="ExoD"/>
    <property type="match status" value="1"/>
</dbReference>
<dbReference type="OrthoDB" id="7949130at2"/>
<dbReference type="PANTHER" id="PTHR41795">
    <property type="entry name" value="EXOPOLYSACCHARIDE SYNTHESIS PROTEIN"/>
    <property type="match status" value="1"/>
</dbReference>
<dbReference type="RefSeq" id="WP_085877542.1">
    <property type="nucleotide sequence ID" value="NZ_FWFZ01000002.1"/>
</dbReference>
<dbReference type="PANTHER" id="PTHR41795:SF1">
    <property type="entry name" value="EXOPOLYSACCHARIDE SYNTHESIS PROTEIN"/>
    <property type="match status" value="1"/>
</dbReference>
<feature type="transmembrane region" description="Helical" evidence="1">
    <location>
        <begin position="176"/>
        <end position="196"/>
    </location>
</feature>
<proteinExistence type="predicted"/>
<evidence type="ECO:0000256" key="1">
    <source>
        <dbReference type="SAM" id="Phobius"/>
    </source>
</evidence>
<dbReference type="PIRSF" id="PIRSF033239">
    <property type="entry name" value="ExoD"/>
    <property type="match status" value="1"/>
</dbReference>
<gene>
    <name evidence="2" type="ORF">ROA7023_00626</name>
</gene>
<organism evidence="2 3">
    <name type="scientific">Roseisalinus antarcticus</name>
    <dbReference type="NCBI Taxonomy" id="254357"/>
    <lineage>
        <taxon>Bacteria</taxon>
        <taxon>Pseudomonadati</taxon>
        <taxon>Pseudomonadota</taxon>
        <taxon>Alphaproteobacteria</taxon>
        <taxon>Rhodobacterales</taxon>
        <taxon>Roseobacteraceae</taxon>
        <taxon>Roseisalinus</taxon>
    </lineage>
</organism>
<evidence type="ECO:0000313" key="2">
    <source>
        <dbReference type="EMBL" id="SLN22247.1"/>
    </source>
</evidence>
<dbReference type="EMBL" id="FWFZ01000002">
    <property type="protein sequence ID" value="SLN22247.1"/>
    <property type="molecule type" value="Genomic_DNA"/>
</dbReference>
<keyword evidence="1" id="KW-1133">Transmembrane helix</keyword>
<dbReference type="AlphaFoldDB" id="A0A1Y5RP74"/>
<accession>A0A1Y5RP74</accession>
<evidence type="ECO:0000313" key="3">
    <source>
        <dbReference type="Proteomes" id="UP000193900"/>
    </source>
</evidence>